<feature type="signal peptide" evidence="11">
    <location>
        <begin position="1"/>
        <end position="23"/>
    </location>
</feature>
<evidence type="ECO:0000259" key="13">
    <source>
        <dbReference type="PROSITE" id="PS50240"/>
    </source>
</evidence>
<keyword evidence="7 9" id="KW-1015">Disulfide bond</keyword>
<dbReference type="InterPro" id="IPR001314">
    <property type="entry name" value="Peptidase_S1A"/>
</dbReference>
<evidence type="ECO:0000256" key="3">
    <source>
        <dbReference type="ARBA" id="ARBA00017161"/>
    </source>
</evidence>
<feature type="domain" description="Peptidase S1" evidence="13">
    <location>
        <begin position="197"/>
        <end position="436"/>
    </location>
</feature>
<dbReference type="InterPro" id="IPR043504">
    <property type="entry name" value="Peptidase_S1_PA_chymotrypsin"/>
</dbReference>
<dbReference type="Proteomes" id="UP001054837">
    <property type="component" value="Unassembled WGS sequence"/>
</dbReference>
<feature type="disulfide bond" evidence="9">
    <location>
        <begin position="155"/>
        <end position="170"/>
    </location>
</feature>
<dbReference type="SUPFAM" id="SSF49854">
    <property type="entry name" value="Spermadhesin, CUB domain"/>
    <property type="match status" value="1"/>
</dbReference>
<dbReference type="InterPro" id="IPR009003">
    <property type="entry name" value="Peptidase_S1_PA"/>
</dbReference>
<gene>
    <name evidence="14" type="primary">Plg</name>
    <name evidence="14" type="ORF">CDAR_404311</name>
</gene>
<reference evidence="14 15" key="1">
    <citation type="submission" date="2021-06" db="EMBL/GenBank/DDBJ databases">
        <title>Caerostris darwini draft genome.</title>
        <authorList>
            <person name="Kono N."/>
            <person name="Arakawa K."/>
        </authorList>
    </citation>
    <scope>NUCLEOTIDE SEQUENCE [LARGE SCALE GENOMIC DNA]</scope>
</reference>
<feature type="disulfide bond" evidence="9">
    <location>
        <begin position="136"/>
        <end position="148"/>
    </location>
</feature>
<evidence type="ECO:0000256" key="5">
    <source>
        <dbReference type="ARBA" id="ARBA00022801"/>
    </source>
</evidence>
<sequence length="439" mass="49143">MRSRLSVLWLFTVYLFTTRSVQCYDDEDYKKDPNYIYCYRPYEFDVRVNRTGHIYSPKYFEGGYPPEIGCTWHISFPENYRVKVTVKDMDIQISTRCSDDKLTFLGEDESKIITVLCGTGKGFHVYYEASPDLDDCPAEHLLCKNRKCVPESAKCDGVDDCRDGTDEQNCKHKVALEPTECGVQAFTPKTVFDSDRMVGGEAAVPNSWPWQVSLQFPYSEVNGHFCGGSLINAQWVLTATHCVANKPDPGQMKIVLGAHNKYTRTPYEHIRYSDTVIAFPELLGQDMRKASFNDDISLIKLNAPVTFSKGVQPACLPPQNWTAQPGWSCYATGWGATRGSGTSDALKQMDVTVQSKDICSFNPRTQICVEKPNNSPCHGDSGGPLQCKVGEKWYVFGAASFVTTTNFQLGICTGPGARTVYANTADKADWIRDMINKYS</sequence>
<keyword evidence="6 10" id="KW-0720">Serine protease</keyword>
<dbReference type="EC" id="3.4.21.10" evidence="2"/>
<feature type="chain" id="PRO_5043416651" description="Acrosin" evidence="11">
    <location>
        <begin position="24"/>
        <end position="439"/>
    </location>
</feature>
<dbReference type="CDD" id="cd00041">
    <property type="entry name" value="CUB"/>
    <property type="match status" value="1"/>
</dbReference>
<dbReference type="PROSITE" id="PS01180">
    <property type="entry name" value="CUB"/>
    <property type="match status" value="1"/>
</dbReference>
<keyword evidence="5 10" id="KW-0378">Hydrolase</keyword>
<evidence type="ECO:0000313" key="14">
    <source>
        <dbReference type="EMBL" id="GIY35847.1"/>
    </source>
</evidence>
<evidence type="ECO:0000256" key="2">
    <source>
        <dbReference type="ARBA" id="ARBA00012050"/>
    </source>
</evidence>
<dbReference type="PROSITE" id="PS50240">
    <property type="entry name" value="TRYPSIN_DOM"/>
    <property type="match status" value="1"/>
</dbReference>
<dbReference type="Gene3D" id="4.10.400.10">
    <property type="entry name" value="Low-density Lipoprotein Receptor"/>
    <property type="match status" value="1"/>
</dbReference>
<evidence type="ECO:0000256" key="10">
    <source>
        <dbReference type="RuleBase" id="RU363034"/>
    </source>
</evidence>
<evidence type="ECO:0000313" key="15">
    <source>
        <dbReference type="Proteomes" id="UP001054837"/>
    </source>
</evidence>
<evidence type="ECO:0000256" key="11">
    <source>
        <dbReference type="SAM" id="SignalP"/>
    </source>
</evidence>
<dbReference type="InterPro" id="IPR001254">
    <property type="entry name" value="Trypsin_dom"/>
</dbReference>
<dbReference type="SUPFAM" id="SSF50494">
    <property type="entry name" value="Trypsin-like serine proteases"/>
    <property type="match status" value="1"/>
</dbReference>
<dbReference type="PANTHER" id="PTHR24252">
    <property type="entry name" value="ACROSIN-RELATED"/>
    <property type="match status" value="1"/>
</dbReference>
<dbReference type="PANTHER" id="PTHR24252:SF8">
    <property type="entry name" value="ACROSIN"/>
    <property type="match status" value="1"/>
</dbReference>
<feature type="disulfide bond" evidence="9">
    <location>
        <begin position="143"/>
        <end position="161"/>
    </location>
</feature>
<dbReference type="EMBL" id="BPLQ01008199">
    <property type="protein sequence ID" value="GIY35847.1"/>
    <property type="molecule type" value="Genomic_DNA"/>
</dbReference>
<accession>A0AAV4STG7</accession>
<dbReference type="PRINTS" id="PR00722">
    <property type="entry name" value="CHYMOTRYPSIN"/>
</dbReference>
<dbReference type="InterPro" id="IPR033116">
    <property type="entry name" value="TRYPSIN_SER"/>
</dbReference>
<dbReference type="CDD" id="cd00112">
    <property type="entry name" value="LDLa"/>
    <property type="match status" value="1"/>
</dbReference>
<dbReference type="Gene3D" id="2.40.10.10">
    <property type="entry name" value="Trypsin-like serine proteases"/>
    <property type="match status" value="1"/>
</dbReference>
<dbReference type="Pfam" id="PF00089">
    <property type="entry name" value="Trypsin"/>
    <property type="match status" value="1"/>
</dbReference>
<dbReference type="GO" id="GO:0004252">
    <property type="term" value="F:serine-type endopeptidase activity"/>
    <property type="evidence" value="ECO:0007669"/>
    <property type="project" value="InterPro"/>
</dbReference>
<dbReference type="SUPFAM" id="SSF57424">
    <property type="entry name" value="LDL receptor-like module"/>
    <property type="match status" value="1"/>
</dbReference>
<keyword evidence="15" id="KW-1185">Reference proteome</keyword>
<dbReference type="SMART" id="SM00192">
    <property type="entry name" value="LDLa"/>
    <property type="match status" value="1"/>
</dbReference>
<dbReference type="InterPro" id="IPR036055">
    <property type="entry name" value="LDL_receptor-like_sf"/>
</dbReference>
<dbReference type="SMART" id="SM00042">
    <property type="entry name" value="CUB"/>
    <property type="match status" value="1"/>
</dbReference>
<keyword evidence="11" id="KW-0732">Signal</keyword>
<dbReference type="PROSITE" id="PS00134">
    <property type="entry name" value="TRYPSIN_HIS"/>
    <property type="match status" value="1"/>
</dbReference>
<evidence type="ECO:0000259" key="12">
    <source>
        <dbReference type="PROSITE" id="PS01180"/>
    </source>
</evidence>
<dbReference type="GO" id="GO:0006508">
    <property type="term" value="P:proteolysis"/>
    <property type="evidence" value="ECO:0007669"/>
    <property type="project" value="UniProtKB-KW"/>
</dbReference>
<dbReference type="AlphaFoldDB" id="A0AAV4STG7"/>
<dbReference type="PROSITE" id="PS00135">
    <property type="entry name" value="TRYPSIN_SER"/>
    <property type="match status" value="1"/>
</dbReference>
<protein>
    <recommendedName>
        <fullName evidence="3">Acrosin</fullName>
        <ecNumber evidence="2">3.4.21.10</ecNumber>
    </recommendedName>
</protein>
<evidence type="ECO:0000256" key="7">
    <source>
        <dbReference type="ARBA" id="ARBA00023157"/>
    </source>
</evidence>
<dbReference type="InterPro" id="IPR023415">
    <property type="entry name" value="LDLR_class-A_CS"/>
</dbReference>
<keyword evidence="4 10" id="KW-0645">Protease</keyword>
<dbReference type="SMART" id="SM00020">
    <property type="entry name" value="Tryp_SPc"/>
    <property type="match status" value="1"/>
</dbReference>
<dbReference type="PROSITE" id="PS01209">
    <property type="entry name" value="LDLRA_1"/>
    <property type="match status" value="1"/>
</dbReference>
<evidence type="ECO:0000256" key="6">
    <source>
        <dbReference type="ARBA" id="ARBA00022825"/>
    </source>
</evidence>
<comment type="caution">
    <text evidence="14">The sequence shown here is derived from an EMBL/GenBank/DDBJ whole genome shotgun (WGS) entry which is preliminary data.</text>
</comment>
<dbReference type="Gene3D" id="2.60.120.290">
    <property type="entry name" value="Spermadhesin, CUB domain"/>
    <property type="match status" value="1"/>
</dbReference>
<dbReference type="InterPro" id="IPR002172">
    <property type="entry name" value="LDrepeatLR_classA_rpt"/>
</dbReference>
<dbReference type="InterPro" id="IPR035914">
    <property type="entry name" value="Sperma_CUB_dom_sf"/>
</dbReference>
<evidence type="ECO:0000256" key="1">
    <source>
        <dbReference type="ARBA" id="ARBA00001656"/>
    </source>
</evidence>
<name>A0AAV4STG7_9ARAC</name>
<evidence type="ECO:0000256" key="8">
    <source>
        <dbReference type="PROSITE-ProRule" id="PRU00059"/>
    </source>
</evidence>
<evidence type="ECO:0000256" key="9">
    <source>
        <dbReference type="PROSITE-ProRule" id="PRU00124"/>
    </source>
</evidence>
<feature type="domain" description="CUB" evidence="12">
    <location>
        <begin position="38"/>
        <end position="118"/>
    </location>
</feature>
<comment type="caution">
    <text evidence="8">Lacks conserved residue(s) required for the propagation of feature annotation.</text>
</comment>
<dbReference type="CDD" id="cd00190">
    <property type="entry name" value="Tryp_SPc"/>
    <property type="match status" value="1"/>
</dbReference>
<comment type="catalytic activity">
    <reaction evidence="1">
        <text>Preferential cleavage: Arg-|-Xaa, Lys-|-Xaa.</text>
        <dbReference type="EC" id="3.4.21.10"/>
    </reaction>
</comment>
<dbReference type="FunFam" id="2.40.10.10:FF:000118">
    <property type="entry name" value="Chymotrypsinogen A"/>
    <property type="match status" value="1"/>
</dbReference>
<evidence type="ECO:0000256" key="4">
    <source>
        <dbReference type="ARBA" id="ARBA00022670"/>
    </source>
</evidence>
<organism evidence="14 15">
    <name type="scientific">Caerostris darwini</name>
    <dbReference type="NCBI Taxonomy" id="1538125"/>
    <lineage>
        <taxon>Eukaryota</taxon>
        <taxon>Metazoa</taxon>
        <taxon>Ecdysozoa</taxon>
        <taxon>Arthropoda</taxon>
        <taxon>Chelicerata</taxon>
        <taxon>Arachnida</taxon>
        <taxon>Araneae</taxon>
        <taxon>Araneomorphae</taxon>
        <taxon>Entelegynae</taxon>
        <taxon>Araneoidea</taxon>
        <taxon>Araneidae</taxon>
        <taxon>Caerostris</taxon>
    </lineage>
</organism>
<dbReference type="InterPro" id="IPR018114">
    <property type="entry name" value="TRYPSIN_HIS"/>
</dbReference>
<dbReference type="Pfam" id="PF00431">
    <property type="entry name" value="CUB"/>
    <property type="match status" value="1"/>
</dbReference>
<dbReference type="PROSITE" id="PS50068">
    <property type="entry name" value="LDLRA_2"/>
    <property type="match status" value="1"/>
</dbReference>
<dbReference type="InterPro" id="IPR000859">
    <property type="entry name" value="CUB_dom"/>
</dbReference>
<dbReference type="Pfam" id="PF00057">
    <property type="entry name" value="Ldl_recept_a"/>
    <property type="match status" value="1"/>
</dbReference>
<proteinExistence type="predicted"/>